<reference evidence="1 2" key="1">
    <citation type="submission" date="2018-02" db="EMBL/GenBank/DDBJ databases">
        <title>Comparative genomes isolates from brazilian mangrove.</title>
        <authorList>
            <person name="Araujo J.E."/>
            <person name="Taketani R.G."/>
            <person name="Silva M.C.P."/>
            <person name="Loureco M.V."/>
            <person name="Andreote F.D."/>
        </authorList>
    </citation>
    <scope>NUCLEOTIDE SEQUENCE [LARGE SCALE GENOMIC DNA]</scope>
    <source>
        <strain evidence="1 2">Hex-1 MGV</strain>
    </source>
</reference>
<sequence>MIFLSRPTTFLYLVFIQEWSRMSNYSFAPCRQLANLGLCLVLSLWFFSNTTYGQELQTVLFNGNIHHNQEREAKLEKN</sequence>
<comment type="caution">
    <text evidence="1">The sequence shown here is derived from an EMBL/GenBank/DDBJ whole genome shotgun (WGS) entry which is preliminary data.</text>
</comment>
<proteinExistence type="predicted"/>
<dbReference type="Proteomes" id="UP000238322">
    <property type="component" value="Unassembled WGS sequence"/>
</dbReference>
<evidence type="ECO:0000313" key="2">
    <source>
        <dbReference type="Proteomes" id="UP000238322"/>
    </source>
</evidence>
<accession>A0A2S8FLH4</accession>
<dbReference type="EMBL" id="PUHY01000012">
    <property type="protein sequence ID" value="PQO32754.1"/>
    <property type="molecule type" value="Genomic_DNA"/>
</dbReference>
<organism evidence="1 2">
    <name type="scientific">Blastopirellula marina</name>
    <dbReference type="NCBI Taxonomy" id="124"/>
    <lineage>
        <taxon>Bacteria</taxon>
        <taxon>Pseudomonadati</taxon>
        <taxon>Planctomycetota</taxon>
        <taxon>Planctomycetia</taxon>
        <taxon>Pirellulales</taxon>
        <taxon>Pirellulaceae</taxon>
        <taxon>Blastopirellula</taxon>
    </lineage>
</organism>
<dbReference type="AlphaFoldDB" id="A0A2S8FLH4"/>
<evidence type="ECO:0000313" key="1">
    <source>
        <dbReference type="EMBL" id="PQO32754.1"/>
    </source>
</evidence>
<name>A0A2S8FLH4_9BACT</name>
<protein>
    <submittedName>
        <fullName evidence="1">Uncharacterized protein</fullName>
    </submittedName>
</protein>
<gene>
    <name evidence="1" type="ORF">C5Y83_21430</name>
</gene>